<dbReference type="InterPro" id="IPR035906">
    <property type="entry name" value="MetI-like_sf"/>
</dbReference>
<evidence type="ECO:0000313" key="10">
    <source>
        <dbReference type="EMBL" id="QDX29855.1"/>
    </source>
</evidence>
<keyword evidence="2 8" id="KW-0813">Transport</keyword>
<dbReference type="RefSeq" id="WP_042870937.1">
    <property type="nucleotide sequence ID" value="NZ_CM001975.1"/>
</dbReference>
<evidence type="ECO:0000256" key="6">
    <source>
        <dbReference type="ARBA" id="ARBA00022989"/>
    </source>
</evidence>
<dbReference type="GO" id="GO:0071916">
    <property type="term" value="F:dipeptide transmembrane transporter activity"/>
    <property type="evidence" value="ECO:0007669"/>
    <property type="project" value="TreeGrafter"/>
</dbReference>
<protein>
    <submittedName>
        <fullName evidence="10">ABC transporter permease</fullName>
    </submittedName>
</protein>
<dbReference type="STRING" id="568768.GCA_000406125_02171"/>
<gene>
    <name evidence="10" type="ORF">Dpoa569_0001680</name>
</gene>
<keyword evidence="6 8" id="KW-1133">Transmembrane helix</keyword>
<dbReference type="KEGG" id="dic:Dpoa569_0001680"/>
<evidence type="ECO:0000256" key="2">
    <source>
        <dbReference type="ARBA" id="ARBA00022448"/>
    </source>
</evidence>
<evidence type="ECO:0000256" key="5">
    <source>
        <dbReference type="ARBA" id="ARBA00022692"/>
    </source>
</evidence>
<sequence length="351" mass="38435">MSSFYQQIWGTAARPGKVLGGVVSLCLTLLGLLFFTFLLTHLASVDQVFPVTARYVGDTISGQISQPLGLSQPLWRQFWSYLFALMQGDLGVSRTTSQPVLDDLLRTFPATFELATSAIVLGFFGGITLALLSALKPGGVLDYLVRCVALLGYSVPVFWISLLGLLLFYAVLHWSAGPGRLDDIYQYPAELPSSLTLFNSWNLNSWNHRLAMFRNALAHLWLPASVLGFVSMSSIARMLRTAILEECGKEYVTLAHAMGASPLRILLFHILPNIRMVMVTVLMLSYASLLEGAILVETVFSWPGVGRYLTAALFSADIPAVLGATLLIGVCFIVLNALADVLIFLLDPRTR</sequence>
<dbReference type="OrthoDB" id="9805855at2"/>
<comment type="similarity">
    <text evidence="8">Belongs to the binding-protein-dependent transport system permease family.</text>
</comment>
<evidence type="ECO:0000256" key="1">
    <source>
        <dbReference type="ARBA" id="ARBA00004429"/>
    </source>
</evidence>
<dbReference type="EMBL" id="CP042220">
    <property type="protein sequence ID" value="QDX29855.1"/>
    <property type="molecule type" value="Genomic_DNA"/>
</dbReference>
<dbReference type="SUPFAM" id="SSF161098">
    <property type="entry name" value="MetI-like"/>
    <property type="match status" value="1"/>
</dbReference>
<keyword evidence="5 8" id="KW-0812">Transmembrane</keyword>
<dbReference type="CDD" id="cd06261">
    <property type="entry name" value="TM_PBP2"/>
    <property type="match status" value="1"/>
</dbReference>
<dbReference type="InterPro" id="IPR000515">
    <property type="entry name" value="MetI-like"/>
</dbReference>
<keyword evidence="4" id="KW-0997">Cell inner membrane</keyword>
<feature type="transmembrane region" description="Helical" evidence="8">
    <location>
        <begin position="277"/>
        <end position="300"/>
    </location>
</feature>
<keyword evidence="3" id="KW-1003">Cell membrane</keyword>
<feature type="transmembrane region" description="Helical" evidence="8">
    <location>
        <begin position="321"/>
        <end position="346"/>
    </location>
</feature>
<reference evidence="10 11" key="1">
    <citation type="journal article" date="2019" name="Environ. Microbiol.">
        <title>The phytopathogenic nature of Dickeya aquatica 174/2 and the dynamic early evolution of Dickeya pathogenicity.</title>
        <authorList>
            <person name="Duprey A."/>
            <person name="Taib N."/>
            <person name="Leonard S."/>
            <person name="Garin T."/>
            <person name="Flandrois J.P."/>
            <person name="Nasser W."/>
            <person name="Brochier-Armanet C."/>
            <person name="Reverchon S."/>
        </authorList>
    </citation>
    <scope>NUCLEOTIDE SEQUENCE [LARGE SCALE GENOMIC DNA]</scope>
    <source>
        <strain evidence="10 11">NCPPB 569</strain>
    </source>
</reference>
<accession>A0A5B8HJA1</accession>
<evidence type="ECO:0000256" key="7">
    <source>
        <dbReference type="ARBA" id="ARBA00023136"/>
    </source>
</evidence>
<dbReference type="Pfam" id="PF00528">
    <property type="entry name" value="BPD_transp_1"/>
    <property type="match status" value="1"/>
</dbReference>
<feature type="transmembrane region" description="Helical" evidence="8">
    <location>
        <begin position="220"/>
        <end position="239"/>
    </location>
</feature>
<dbReference type="PANTHER" id="PTHR43163:SF8">
    <property type="entry name" value="D,D-DIPEPTIDE TRANSPORT SYSTEM PERMEASE PROTEIN DDPB-RELATED"/>
    <property type="match status" value="1"/>
</dbReference>
<feature type="transmembrane region" description="Helical" evidence="8">
    <location>
        <begin position="147"/>
        <end position="172"/>
    </location>
</feature>
<name>A0A5B8HJA1_9GAMM</name>
<evidence type="ECO:0000256" key="8">
    <source>
        <dbReference type="RuleBase" id="RU363032"/>
    </source>
</evidence>
<evidence type="ECO:0000256" key="4">
    <source>
        <dbReference type="ARBA" id="ARBA00022519"/>
    </source>
</evidence>
<feature type="domain" description="ABC transmembrane type-1" evidence="9">
    <location>
        <begin position="108"/>
        <end position="339"/>
    </location>
</feature>
<dbReference type="GO" id="GO:0005886">
    <property type="term" value="C:plasma membrane"/>
    <property type="evidence" value="ECO:0007669"/>
    <property type="project" value="UniProtKB-SubCell"/>
</dbReference>
<feature type="transmembrane region" description="Helical" evidence="8">
    <location>
        <begin position="114"/>
        <end position="135"/>
    </location>
</feature>
<comment type="subcellular location">
    <subcellularLocation>
        <location evidence="1">Cell inner membrane</location>
        <topology evidence="1">Multi-pass membrane protein</topology>
    </subcellularLocation>
    <subcellularLocation>
        <location evidence="8">Cell membrane</location>
        <topology evidence="8">Multi-pass membrane protein</topology>
    </subcellularLocation>
</comment>
<feature type="transmembrane region" description="Helical" evidence="8">
    <location>
        <begin position="21"/>
        <end position="43"/>
    </location>
</feature>
<dbReference type="PROSITE" id="PS50928">
    <property type="entry name" value="ABC_TM1"/>
    <property type="match status" value="1"/>
</dbReference>
<proteinExistence type="inferred from homology"/>
<evidence type="ECO:0000256" key="3">
    <source>
        <dbReference type="ARBA" id="ARBA00022475"/>
    </source>
</evidence>
<evidence type="ECO:0000259" key="9">
    <source>
        <dbReference type="PROSITE" id="PS50928"/>
    </source>
</evidence>
<dbReference type="PANTHER" id="PTHR43163">
    <property type="entry name" value="DIPEPTIDE TRANSPORT SYSTEM PERMEASE PROTEIN DPPB-RELATED"/>
    <property type="match status" value="1"/>
</dbReference>
<evidence type="ECO:0000313" key="11">
    <source>
        <dbReference type="Proteomes" id="UP000320591"/>
    </source>
</evidence>
<dbReference type="AlphaFoldDB" id="A0A5B8HJA1"/>
<keyword evidence="7 8" id="KW-0472">Membrane</keyword>
<keyword evidence="11" id="KW-1185">Reference proteome</keyword>
<dbReference type="Proteomes" id="UP000320591">
    <property type="component" value="Chromosome"/>
</dbReference>
<organism evidence="10 11">
    <name type="scientific">Dickeya poaceiphila</name>
    <dbReference type="NCBI Taxonomy" id="568768"/>
    <lineage>
        <taxon>Bacteria</taxon>
        <taxon>Pseudomonadati</taxon>
        <taxon>Pseudomonadota</taxon>
        <taxon>Gammaproteobacteria</taxon>
        <taxon>Enterobacterales</taxon>
        <taxon>Pectobacteriaceae</taxon>
        <taxon>Dickeya</taxon>
    </lineage>
</organism>
<dbReference type="Gene3D" id="1.10.3720.10">
    <property type="entry name" value="MetI-like"/>
    <property type="match status" value="1"/>
</dbReference>